<comment type="caution">
    <text evidence="12">The sequence shown here is derived from an EMBL/GenBank/DDBJ whole genome shotgun (WGS) entry which is preliminary data.</text>
</comment>
<keyword evidence="13" id="KW-1185">Reference proteome</keyword>
<dbReference type="PROSITE" id="PS51257">
    <property type="entry name" value="PROKAR_LIPOPROTEIN"/>
    <property type="match status" value="1"/>
</dbReference>
<dbReference type="CDD" id="cd09597">
    <property type="entry name" value="M4_TLP"/>
    <property type="match status" value="1"/>
</dbReference>
<dbReference type="InterPro" id="IPR011096">
    <property type="entry name" value="FTP_domain"/>
</dbReference>
<evidence type="ECO:0000259" key="9">
    <source>
        <dbReference type="Pfam" id="PF01447"/>
    </source>
</evidence>
<evidence type="ECO:0000259" key="10">
    <source>
        <dbReference type="Pfam" id="PF02868"/>
    </source>
</evidence>
<comment type="cofactor">
    <cofactor evidence="8">
        <name>Zn(2+)</name>
        <dbReference type="ChEBI" id="CHEBI:29105"/>
    </cofactor>
</comment>
<dbReference type="InterPro" id="IPR023612">
    <property type="entry name" value="Peptidase_M4"/>
</dbReference>
<feature type="signal peptide" evidence="8">
    <location>
        <begin position="1"/>
        <end position="21"/>
    </location>
</feature>
<dbReference type="RefSeq" id="WP_379719606.1">
    <property type="nucleotide sequence ID" value="NZ_JBHSMS010000028.1"/>
</dbReference>
<sequence length="606" mass="64194">MKLRTCLLAAPLGVLIASACAAAVPTPMMSAPQVRSAAATAALVAKLGQARAARGLDDDHGFTVGLQHPGLQGTQVVRAAHTYKGLRVFGSESVLVVDARGAIVSESASDRRLHLGRGAANRLGAATADFDVKPAMPPRAAIDAAVGATLSAAGPDAAHVKAPGVELLIYPVMKMERLASAAGKLDDELNALDVLEVVDRYELAYLVRTRMQRGAHPYYHDTVVSAKNGRIIERWSALQTVIGVGKSQYNGEVPISTTFSEGSYRMRDPERGTGGTYGAMAITNADGGSKAGKLYTHTTNTWGDGKQYIRGGSTTNANGQTAAVNAMWGLMNTYDALKNVLGWQSLDGHNTATYIAVHVNTAYDNAYYSDTCRCMFIGDGASFNSLGSIDVIGHEMGHGVTAATSDLVYSGESGGLNESSSDIGGEVVEAYARAGGTGDFIPSTGNDWMLGTEISRDNTPLRWMYRPSKDGSSPDAWSTALRRLDVHYSSGPNNRMFYFLSQGSKADKAGDYHSKYLVKSPHAMTGIGTDKAFKIWFKANTTKFTSSTNYADARARMIEAAQELYGAASREAVAVQRAYAAINVGADVDEPAAEPDPAPDAHTVHS</sequence>
<feature type="domain" description="FTP" evidence="11">
    <location>
        <begin position="73"/>
        <end position="105"/>
    </location>
</feature>
<gene>
    <name evidence="12" type="ORF">ACFPOU_08870</name>
</gene>
<protein>
    <recommendedName>
        <fullName evidence="8">Neutral metalloproteinase</fullName>
        <ecNumber evidence="8">3.4.24.-</ecNumber>
    </recommendedName>
</protein>
<dbReference type="EMBL" id="JBHSMS010000028">
    <property type="protein sequence ID" value="MFC5511237.1"/>
    <property type="molecule type" value="Genomic_DNA"/>
</dbReference>
<dbReference type="Gene3D" id="3.10.170.10">
    <property type="match status" value="1"/>
</dbReference>
<comment type="subcellular location">
    <subcellularLocation>
        <location evidence="8">Secreted</location>
    </subcellularLocation>
</comment>
<evidence type="ECO:0000313" key="12">
    <source>
        <dbReference type="EMBL" id="MFC5511237.1"/>
    </source>
</evidence>
<evidence type="ECO:0000256" key="8">
    <source>
        <dbReference type="RuleBase" id="RU366073"/>
    </source>
</evidence>
<keyword evidence="4 8" id="KW-0732">Signal</keyword>
<keyword evidence="5 8" id="KW-0378">Hydrolase</keyword>
<keyword evidence="2 8" id="KW-0645">Protease</keyword>
<evidence type="ECO:0000256" key="1">
    <source>
        <dbReference type="ARBA" id="ARBA00009388"/>
    </source>
</evidence>
<dbReference type="InterPro" id="IPR001570">
    <property type="entry name" value="Peptidase_M4_C_domain"/>
</dbReference>
<dbReference type="Pfam" id="PF07504">
    <property type="entry name" value="FTP"/>
    <property type="match status" value="1"/>
</dbReference>
<dbReference type="InterPro" id="IPR013856">
    <property type="entry name" value="Peptidase_M4_domain"/>
</dbReference>
<dbReference type="InterPro" id="IPR027268">
    <property type="entry name" value="Peptidase_M4/M1_CTD_sf"/>
</dbReference>
<dbReference type="Pfam" id="PF01447">
    <property type="entry name" value="Peptidase_M4"/>
    <property type="match status" value="1"/>
</dbReference>
<name>A0ABW0PHZ5_9BURK</name>
<feature type="chain" id="PRO_5044973454" description="Neutral metalloproteinase" evidence="8">
    <location>
        <begin position="22"/>
        <end position="606"/>
    </location>
</feature>
<dbReference type="Proteomes" id="UP001596031">
    <property type="component" value="Unassembled WGS sequence"/>
</dbReference>
<feature type="domain" description="Peptidase M4" evidence="9">
    <location>
        <begin position="243"/>
        <end position="401"/>
    </location>
</feature>
<keyword evidence="8" id="KW-0964">Secreted</keyword>
<dbReference type="PANTHER" id="PTHR33794">
    <property type="entry name" value="BACILLOLYSIN"/>
    <property type="match status" value="1"/>
</dbReference>
<dbReference type="SUPFAM" id="SSF55486">
    <property type="entry name" value="Metalloproteases ('zincins'), catalytic domain"/>
    <property type="match status" value="1"/>
</dbReference>
<evidence type="ECO:0000256" key="7">
    <source>
        <dbReference type="ARBA" id="ARBA00023049"/>
    </source>
</evidence>
<keyword evidence="3" id="KW-0479">Metal-binding</keyword>
<evidence type="ECO:0000256" key="4">
    <source>
        <dbReference type="ARBA" id="ARBA00022729"/>
    </source>
</evidence>
<accession>A0ABW0PHZ5</accession>
<evidence type="ECO:0000256" key="5">
    <source>
        <dbReference type="ARBA" id="ARBA00022801"/>
    </source>
</evidence>
<comment type="similarity">
    <text evidence="1 8">Belongs to the peptidase M4 family.</text>
</comment>
<dbReference type="PRINTS" id="PR00730">
    <property type="entry name" value="THERMOLYSIN"/>
</dbReference>
<organism evidence="12 13">
    <name type="scientific">Massilia jejuensis</name>
    <dbReference type="NCBI Taxonomy" id="648894"/>
    <lineage>
        <taxon>Bacteria</taxon>
        <taxon>Pseudomonadati</taxon>
        <taxon>Pseudomonadota</taxon>
        <taxon>Betaproteobacteria</taxon>
        <taxon>Burkholderiales</taxon>
        <taxon>Oxalobacteraceae</taxon>
        <taxon>Telluria group</taxon>
        <taxon>Massilia</taxon>
    </lineage>
</organism>
<evidence type="ECO:0000259" key="11">
    <source>
        <dbReference type="Pfam" id="PF07504"/>
    </source>
</evidence>
<comment type="function">
    <text evidence="8">Extracellular zinc metalloprotease.</text>
</comment>
<reference evidence="13" key="1">
    <citation type="journal article" date="2019" name="Int. J. Syst. Evol. Microbiol.">
        <title>The Global Catalogue of Microorganisms (GCM) 10K type strain sequencing project: providing services to taxonomists for standard genome sequencing and annotation.</title>
        <authorList>
            <consortium name="The Broad Institute Genomics Platform"/>
            <consortium name="The Broad Institute Genome Sequencing Center for Infectious Disease"/>
            <person name="Wu L."/>
            <person name="Ma J."/>
        </authorList>
    </citation>
    <scope>NUCLEOTIDE SEQUENCE [LARGE SCALE GENOMIC DNA]</scope>
    <source>
        <strain evidence="13">CCUG 38813</strain>
    </source>
</reference>
<evidence type="ECO:0000256" key="6">
    <source>
        <dbReference type="ARBA" id="ARBA00022833"/>
    </source>
</evidence>
<evidence type="ECO:0000313" key="13">
    <source>
        <dbReference type="Proteomes" id="UP001596031"/>
    </source>
</evidence>
<dbReference type="InterPro" id="IPR050728">
    <property type="entry name" value="Zinc_Metalloprotease_M4"/>
</dbReference>
<dbReference type="Gene3D" id="1.10.390.10">
    <property type="entry name" value="Neutral Protease Domain 2"/>
    <property type="match status" value="1"/>
</dbReference>
<dbReference type="Pfam" id="PF02868">
    <property type="entry name" value="Peptidase_M4_C"/>
    <property type="match status" value="1"/>
</dbReference>
<evidence type="ECO:0000256" key="2">
    <source>
        <dbReference type="ARBA" id="ARBA00022670"/>
    </source>
</evidence>
<keyword evidence="7 8" id="KW-0482">Metalloprotease</keyword>
<dbReference type="EC" id="3.4.24.-" evidence="8"/>
<evidence type="ECO:0000256" key="3">
    <source>
        <dbReference type="ARBA" id="ARBA00022723"/>
    </source>
</evidence>
<proteinExistence type="inferred from homology"/>
<dbReference type="PANTHER" id="PTHR33794:SF1">
    <property type="entry name" value="BACILLOLYSIN"/>
    <property type="match status" value="1"/>
</dbReference>
<feature type="domain" description="Peptidase M4 C-terminal" evidence="10">
    <location>
        <begin position="405"/>
        <end position="584"/>
    </location>
</feature>
<keyword evidence="6 8" id="KW-0862">Zinc</keyword>